<dbReference type="AlphaFoldDB" id="A0A399FA43"/>
<keyword evidence="2" id="KW-1185">Reference proteome</keyword>
<dbReference type="Proteomes" id="UP000266178">
    <property type="component" value="Unassembled WGS sequence"/>
</dbReference>
<dbReference type="InterPro" id="IPR036397">
    <property type="entry name" value="RNaseH_sf"/>
</dbReference>
<accession>A0A399FA43</accession>
<dbReference type="GO" id="GO:0003676">
    <property type="term" value="F:nucleic acid binding"/>
    <property type="evidence" value="ECO:0007669"/>
    <property type="project" value="InterPro"/>
</dbReference>
<dbReference type="EMBL" id="QWLB01000005">
    <property type="protein sequence ID" value="RIH93464.1"/>
    <property type="molecule type" value="Genomic_DNA"/>
</dbReference>
<protein>
    <submittedName>
        <fullName evidence="1">Uncharacterized protein</fullName>
    </submittedName>
</protein>
<comment type="caution">
    <text evidence="1">The sequence shown here is derived from an EMBL/GenBank/DDBJ whole genome shotgun (WGS) entry which is preliminary data.</text>
</comment>
<sequence>MGAVAIYVEGLVKEGRTGWAFLAPEVGHSDHGWIEGGWDLLGQYRGVLEGLRWAEKVGYTNVLIHSSDPVFVVQMLDGLGAEQTELQAPWWQVKEVEAYFQRVVYFTVRAEENLAAGALGRLLN</sequence>
<reference evidence="1 2" key="1">
    <citation type="submission" date="2018-08" db="EMBL/GenBank/DDBJ databases">
        <title>Meiothermus granaticius genome AF-68 sequencing project.</title>
        <authorList>
            <person name="Da Costa M.S."/>
            <person name="Albuquerque L."/>
            <person name="Raposo P."/>
            <person name="Froufe H.J.C."/>
            <person name="Barroso C.S."/>
            <person name="Egas C."/>
        </authorList>
    </citation>
    <scope>NUCLEOTIDE SEQUENCE [LARGE SCALE GENOMIC DNA]</scope>
    <source>
        <strain evidence="1 2">AF-68</strain>
    </source>
</reference>
<dbReference type="RefSeq" id="WP_119356047.1">
    <property type="nucleotide sequence ID" value="NZ_BJXM01000003.1"/>
</dbReference>
<gene>
    <name evidence="1" type="ORF">Mgrana_00518</name>
</gene>
<evidence type="ECO:0000313" key="2">
    <source>
        <dbReference type="Proteomes" id="UP000266178"/>
    </source>
</evidence>
<evidence type="ECO:0000313" key="1">
    <source>
        <dbReference type="EMBL" id="RIH93464.1"/>
    </source>
</evidence>
<organism evidence="1 2">
    <name type="scientific">Meiothermus granaticius NBRC 107808</name>
    <dbReference type="NCBI Taxonomy" id="1227551"/>
    <lineage>
        <taxon>Bacteria</taxon>
        <taxon>Thermotogati</taxon>
        <taxon>Deinococcota</taxon>
        <taxon>Deinococci</taxon>
        <taxon>Thermales</taxon>
        <taxon>Thermaceae</taxon>
        <taxon>Meiothermus</taxon>
    </lineage>
</organism>
<dbReference type="Gene3D" id="3.30.420.10">
    <property type="entry name" value="Ribonuclease H-like superfamily/Ribonuclease H"/>
    <property type="match status" value="1"/>
</dbReference>
<proteinExistence type="predicted"/>
<name>A0A399FA43_9DEIN</name>